<feature type="non-terminal residue" evidence="2">
    <location>
        <position position="1"/>
    </location>
</feature>
<gene>
    <name evidence="2" type="ORF">CCMP2556_LOCUS6006</name>
</gene>
<dbReference type="EMBL" id="CAXAMN010002569">
    <property type="protein sequence ID" value="CAK9000281.1"/>
    <property type="molecule type" value="Genomic_DNA"/>
</dbReference>
<evidence type="ECO:0000313" key="3">
    <source>
        <dbReference type="Proteomes" id="UP001642484"/>
    </source>
</evidence>
<organism evidence="2 3">
    <name type="scientific">Durusdinium trenchii</name>
    <dbReference type="NCBI Taxonomy" id="1381693"/>
    <lineage>
        <taxon>Eukaryota</taxon>
        <taxon>Sar</taxon>
        <taxon>Alveolata</taxon>
        <taxon>Dinophyceae</taxon>
        <taxon>Suessiales</taxon>
        <taxon>Symbiodiniaceae</taxon>
        <taxon>Durusdinium</taxon>
    </lineage>
</organism>
<accession>A0ABP0IEH8</accession>
<proteinExistence type="predicted"/>
<dbReference type="Proteomes" id="UP001642484">
    <property type="component" value="Unassembled WGS sequence"/>
</dbReference>
<comment type="caution">
    <text evidence="2">The sequence shown here is derived from an EMBL/GenBank/DDBJ whole genome shotgun (WGS) entry which is preliminary data.</text>
</comment>
<feature type="non-terminal residue" evidence="2">
    <location>
        <position position="73"/>
    </location>
</feature>
<evidence type="ECO:0000313" key="2">
    <source>
        <dbReference type="EMBL" id="CAK9000281.1"/>
    </source>
</evidence>
<feature type="region of interest" description="Disordered" evidence="1">
    <location>
        <begin position="32"/>
        <end position="73"/>
    </location>
</feature>
<reference evidence="2 3" key="1">
    <citation type="submission" date="2024-02" db="EMBL/GenBank/DDBJ databases">
        <authorList>
            <person name="Chen Y."/>
            <person name="Shah S."/>
            <person name="Dougan E. K."/>
            <person name="Thang M."/>
            <person name="Chan C."/>
        </authorList>
    </citation>
    <scope>NUCLEOTIDE SEQUENCE [LARGE SCALE GENOMIC DNA]</scope>
</reference>
<keyword evidence="3" id="KW-1185">Reference proteome</keyword>
<name>A0ABP0IEH8_9DINO</name>
<sequence>RSNKLQVNRRLNLEQVADSKDLSKFMEPAGLVPGGSMLPLPKQAPELSSDEELSGEDAEALAAEDLARSERKK</sequence>
<evidence type="ECO:0000256" key="1">
    <source>
        <dbReference type="SAM" id="MobiDB-lite"/>
    </source>
</evidence>
<feature type="compositionally biased region" description="Acidic residues" evidence="1">
    <location>
        <begin position="48"/>
        <end position="59"/>
    </location>
</feature>
<protein>
    <submittedName>
        <fullName evidence="2">Uncharacterized protein</fullName>
    </submittedName>
</protein>